<dbReference type="AlphaFoldDB" id="A0A382MBQ7"/>
<gene>
    <name evidence="1" type="ORF">METZ01_LOCUS298842</name>
</gene>
<name>A0A382MBQ7_9ZZZZ</name>
<dbReference type="EMBL" id="UINC01092423">
    <property type="protein sequence ID" value="SVC45988.1"/>
    <property type="molecule type" value="Genomic_DNA"/>
</dbReference>
<protein>
    <submittedName>
        <fullName evidence="1">Uncharacterized protein</fullName>
    </submittedName>
</protein>
<reference evidence="1" key="1">
    <citation type="submission" date="2018-05" db="EMBL/GenBank/DDBJ databases">
        <authorList>
            <person name="Lanie J.A."/>
            <person name="Ng W.-L."/>
            <person name="Kazmierczak K.M."/>
            <person name="Andrzejewski T.M."/>
            <person name="Davidsen T.M."/>
            <person name="Wayne K.J."/>
            <person name="Tettelin H."/>
            <person name="Glass J.I."/>
            <person name="Rusch D."/>
            <person name="Podicherti R."/>
            <person name="Tsui H.-C.T."/>
            <person name="Winkler M.E."/>
        </authorList>
    </citation>
    <scope>NUCLEOTIDE SEQUENCE</scope>
</reference>
<accession>A0A382MBQ7</accession>
<sequence length="30" mass="3556">MNFVIHLTIYEQSIHIEFVIKDTVLQSHSL</sequence>
<proteinExistence type="predicted"/>
<organism evidence="1">
    <name type="scientific">marine metagenome</name>
    <dbReference type="NCBI Taxonomy" id="408172"/>
    <lineage>
        <taxon>unclassified sequences</taxon>
        <taxon>metagenomes</taxon>
        <taxon>ecological metagenomes</taxon>
    </lineage>
</organism>
<evidence type="ECO:0000313" key="1">
    <source>
        <dbReference type="EMBL" id="SVC45988.1"/>
    </source>
</evidence>